<dbReference type="Proteomes" id="UP001558474">
    <property type="component" value="Unassembled WGS sequence"/>
</dbReference>
<keyword evidence="2" id="KW-1185">Reference proteome</keyword>
<protein>
    <submittedName>
        <fullName evidence="1">Uncharacterized protein</fullName>
    </submittedName>
</protein>
<evidence type="ECO:0000313" key="2">
    <source>
        <dbReference type="Proteomes" id="UP001558474"/>
    </source>
</evidence>
<name>A0ABV3VPX6_9MYCO</name>
<reference evidence="1 2" key="1">
    <citation type="submission" date="2024-04" db="EMBL/GenBank/DDBJ databases">
        <title>Genomic Markers of Mycobacteria.</title>
        <authorList>
            <person name="Soliman M.S."/>
            <person name="Elkholy A."/>
            <person name="Soliman N.S."/>
            <person name="Abbas A."/>
            <person name="Khayrat S."/>
            <person name="Shawky S."/>
        </authorList>
    </citation>
    <scope>NUCLEOTIDE SEQUENCE [LARGE SCALE GENOMIC DNA]</scope>
    <source>
        <strain evidence="1 2">Egy-CU-AM5</strain>
    </source>
</reference>
<gene>
    <name evidence="1" type="ORF">ABFW12_29640</name>
</gene>
<accession>A0ABV3VPX6</accession>
<evidence type="ECO:0000313" key="1">
    <source>
        <dbReference type="EMBL" id="MEX3742408.1"/>
    </source>
</evidence>
<organism evidence="1 2">
    <name type="scientific">Mycolicibacterium porcinum</name>
    <dbReference type="NCBI Taxonomy" id="39693"/>
    <lineage>
        <taxon>Bacteria</taxon>
        <taxon>Bacillati</taxon>
        <taxon>Actinomycetota</taxon>
        <taxon>Actinomycetes</taxon>
        <taxon>Mycobacteriales</taxon>
        <taxon>Mycobacteriaceae</taxon>
        <taxon>Mycolicibacterium</taxon>
    </lineage>
</organism>
<sequence length="92" mass="9770">MTDTPRESRPLDAQMIPVEHVKPGYSLAVEEGGQRLLFQVEKTGFSSVRGDDGTLVNKIILTSGEVAGGGDPWVLEYPAGTPVCRILGVSAT</sequence>
<dbReference type="EMBL" id="JBDLOU010000099">
    <property type="protein sequence ID" value="MEX3742408.1"/>
    <property type="molecule type" value="Genomic_DNA"/>
</dbReference>
<proteinExistence type="predicted"/>
<dbReference type="RefSeq" id="WP_368574323.1">
    <property type="nucleotide sequence ID" value="NZ_JBDLOU010000099.1"/>
</dbReference>
<comment type="caution">
    <text evidence="1">The sequence shown here is derived from an EMBL/GenBank/DDBJ whole genome shotgun (WGS) entry which is preliminary data.</text>
</comment>